<dbReference type="NCBIfam" id="TIGR00086">
    <property type="entry name" value="smpB"/>
    <property type="match status" value="1"/>
</dbReference>
<dbReference type="InterPro" id="IPR000037">
    <property type="entry name" value="SsrA-bd_prot"/>
</dbReference>
<dbReference type="STRING" id="1121301.SAMN02745912_02859"/>
<dbReference type="GO" id="GO:0003723">
    <property type="term" value="F:RNA binding"/>
    <property type="evidence" value="ECO:0007669"/>
    <property type="project" value="UniProtKB-UniRule"/>
</dbReference>
<comment type="function">
    <text evidence="3">Required for rescue of stalled ribosomes mediated by trans-translation. Binds to transfer-messenger RNA (tmRNA), required for stable association of tmRNA with ribosomes. tmRNA and SmpB together mimic tRNA shape, replacing the anticodon stem-loop with SmpB. tmRNA is encoded by the ssrA gene; the 2 termini fold to resemble tRNA(Ala) and it encodes a 'tag peptide', a short internal open reading frame. During trans-translation Ala-aminoacylated tmRNA acts like a tRNA, entering the A-site of stalled ribosomes, displacing the stalled mRNA. The ribosome then switches to translate the ORF on the tmRNA; the nascent peptide is terminated with the 'tag peptide' encoded by the tmRNA and targeted for degradation. The ribosome is freed to recommence translation, which seems to be the essential function of trans-translation.</text>
</comment>
<dbReference type="InterPro" id="IPR020081">
    <property type="entry name" value="SsrA-bd_prot_CS"/>
</dbReference>
<dbReference type="AlphaFoldDB" id="A0A1M6R6M5"/>
<dbReference type="PANTHER" id="PTHR30308">
    <property type="entry name" value="TMRNA-BINDING COMPONENT OF TRANS-TRANSLATION TAGGING COMPLEX"/>
    <property type="match status" value="1"/>
</dbReference>
<proteinExistence type="inferred from homology"/>
<dbReference type="HAMAP" id="MF_00023">
    <property type="entry name" value="SmpB"/>
    <property type="match status" value="1"/>
</dbReference>
<sequence length="180" mass="20801">MLLTSYNLYDTISLASKLDEKLVLGMSKVKVIANNKKARHDYFIEETYEAGIVLKGTEVKSIRLGRVNLKDGYADIKDGEVILYNVHISPYEQGNIFNVDPTKPRKLLLHKREIRKLVGYITQKGYTLVPLQLYLNERGLVKLQLAVAKGKKLHDKRSSIAKKDAERRIQKELRQRQKMY</sequence>
<evidence type="ECO:0000313" key="5">
    <source>
        <dbReference type="Proteomes" id="UP000184465"/>
    </source>
</evidence>
<evidence type="ECO:0000256" key="3">
    <source>
        <dbReference type="HAMAP-Rule" id="MF_00023"/>
    </source>
</evidence>
<keyword evidence="2 3" id="KW-0694">RNA-binding</keyword>
<gene>
    <name evidence="3" type="primary">smpB</name>
    <name evidence="4" type="ORF">SAMN02745912_02859</name>
</gene>
<name>A0A1M6R6M5_PARC5</name>
<dbReference type="GO" id="GO:0005829">
    <property type="term" value="C:cytosol"/>
    <property type="evidence" value="ECO:0007669"/>
    <property type="project" value="TreeGrafter"/>
</dbReference>
<keyword evidence="1 3" id="KW-0963">Cytoplasm</keyword>
<reference evidence="4 5" key="1">
    <citation type="submission" date="2016-11" db="EMBL/GenBank/DDBJ databases">
        <authorList>
            <person name="Jaros S."/>
            <person name="Januszkiewicz K."/>
            <person name="Wedrychowicz H."/>
        </authorList>
    </citation>
    <scope>NUCLEOTIDE SEQUENCE [LARGE SCALE GENOMIC DNA]</scope>
    <source>
        <strain evidence="4 5">DSM 15212</strain>
    </source>
</reference>
<evidence type="ECO:0000313" key="4">
    <source>
        <dbReference type="EMBL" id="SHK28104.1"/>
    </source>
</evidence>
<dbReference type="NCBIfam" id="NF003843">
    <property type="entry name" value="PRK05422.1"/>
    <property type="match status" value="1"/>
</dbReference>
<organism evidence="4 5">
    <name type="scientific">Paramaledivibacter caminithermalis (strain DSM 15212 / CIP 107654 / DViRD3)</name>
    <name type="common">Clostridium caminithermale</name>
    <dbReference type="NCBI Taxonomy" id="1121301"/>
    <lineage>
        <taxon>Bacteria</taxon>
        <taxon>Bacillati</taxon>
        <taxon>Bacillota</taxon>
        <taxon>Clostridia</taxon>
        <taxon>Peptostreptococcales</taxon>
        <taxon>Caminicellaceae</taxon>
        <taxon>Paramaledivibacter</taxon>
    </lineage>
</organism>
<dbReference type="PROSITE" id="PS01317">
    <property type="entry name" value="SSRP"/>
    <property type="match status" value="1"/>
</dbReference>
<comment type="subcellular location">
    <subcellularLocation>
        <location evidence="3">Cytoplasm</location>
    </subcellularLocation>
    <text evidence="3">The tmRNA-SmpB complex associates with stalled 70S ribosomes.</text>
</comment>
<dbReference type="EMBL" id="FRAG01000042">
    <property type="protein sequence ID" value="SHK28104.1"/>
    <property type="molecule type" value="Genomic_DNA"/>
</dbReference>
<keyword evidence="5" id="KW-1185">Reference proteome</keyword>
<dbReference type="Pfam" id="PF01668">
    <property type="entry name" value="SmpB"/>
    <property type="match status" value="1"/>
</dbReference>
<dbReference type="Gene3D" id="2.40.280.10">
    <property type="match status" value="1"/>
</dbReference>
<protein>
    <recommendedName>
        <fullName evidence="3">SsrA-binding protein</fullName>
    </recommendedName>
    <alternativeName>
        <fullName evidence="3">Small protein B</fullName>
    </alternativeName>
</protein>
<dbReference type="InterPro" id="IPR023620">
    <property type="entry name" value="SmpB"/>
</dbReference>
<dbReference type="Proteomes" id="UP000184465">
    <property type="component" value="Unassembled WGS sequence"/>
</dbReference>
<comment type="similarity">
    <text evidence="3">Belongs to the SmpB family.</text>
</comment>
<dbReference type="CDD" id="cd09294">
    <property type="entry name" value="SmpB"/>
    <property type="match status" value="1"/>
</dbReference>
<dbReference type="PANTHER" id="PTHR30308:SF2">
    <property type="entry name" value="SSRA-BINDING PROTEIN"/>
    <property type="match status" value="1"/>
</dbReference>
<dbReference type="GO" id="GO:0070929">
    <property type="term" value="P:trans-translation"/>
    <property type="evidence" value="ECO:0007669"/>
    <property type="project" value="UniProtKB-UniRule"/>
</dbReference>
<dbReference type="SUPFAM" id="SSF74982">
    <property type="entry name" value="Small protein B (SmpB)"/>
    <property type="match status" value="1"/>
</dbReference>
<accession>A0A1M6R6M5</accession>
<dbReference type="GO" id="GO:0070930">
    <property type="term" value="P:trans-translation-dependent protein tagging"/>
    <property type="evidence" value="ECO:0007669"/>
    <property type="project" value="TreeGrafter"/>
</dbReference>
<evidence type="ECO:0000256" key="2">
    <source>
        <dbReference type="ARBA" id="ARBA00022884"/>
    </source>
</evidence>
<evidence type="ECO:0000256" key="1">
    <source>
        <dbReference type="ARBA" id="ARBA00022490"/>
    </source>
</evidence>